<name>A0A8X6KC05_TRICU</name>
<accession>A0A8X6KC05</accession>
<dbReference type="OrthoDB" id="10508583at2759"/>
<organism evidence="1 2">
    <name type="scientific">Trichonephila clavata</name>
    <name type="common">Joro spider</name>
    <name type="synonym">Nephila clavata</name>
    <dbReference type="NCBI Taxonomy" id="2740835"/>
    <lineage>
        <taxon>Eukaryota</taxon>
        <taxon>Metazoa</taxon>
        <taxon>Ecdysozoa</taxon>
        <taxon>Arthropoda</taxon>
        <taxon>Chelicerata</taxon>
        <taxon>Arachnida</taxon>
        <taxon>Araneae</taxon>
        <taxon>Araneomorphae</taxon>
        <taxon>Entelegynae</taxon>
        <taxon>Araneoidea</taxon>
        <taxon>Nephilidae</taxon>
        <taxon>Trichonephila</taxon>
    </lineage>
</organism>
<evidence type="ECO:0000313" key="2">
    <source>
        <dbReference type="Proteomes" id="UP000887116"/>
    </source>
</evidence>
<dbReference type="AlphaFoldDB" id="A0A8X6KC05"/>
<protein>
    <submittedName>
        <fullName evidence="1">Uncharacterized protein</fullName>
    </submittedName>
</protein>
<dbReference type="EMBL" id="BMAO01000753">
    <property type="protein sequence ID" value="GFQ68989.1"/>
    <property type="molecule type" value="Genomic_DNA"/>
</dbReference>
<reference evidence="1" key="1">
    <citation type="submission" date="2020-07" db="EMBL/GenBank/DDBJ databases">
        <title>Multicomponent nature underlies the extraordinary mechanical properties of spider dragline silk.</title>
        <authorList>
            <person name="Kono N."/>
            <person name="Nakamura H."/>
            <person name="Mori M."/>
            <person name="Yoshida Y."/>
            <person name="Ohtoshi R."/>
            <person name="Malay A.D."/>
            <person name="Moran D.A.P."/>
            <person name="Tomita M."/>
            <person name="Numata K."/>
            <person name="Arakawa K."/>
        </authorList>
    </citation>
    <scope>NUCLEOTIDE SEQUENCE</scope>
</reference>
<sequence length="78" mass="8453">MELFLFGSNICVEEFLLVGGIGEGDRLTVIGEATEVTIGGLDSEKKTTSADSFWCWQKAELLIGFERIVTLSLLAVLA</sequence>
<dbReference type="Proteomes" id="UP000887116">
    <property type="component" value="Unassembled WGS sequence"/>
</dbReference>
<comment type="caution">
    <text evidence="1">The sequence shown here is derived from an EMBL/GenBank/DDBJ whole genome shotgun (WGS) entry which is preliminary data.</text>
</comment>
<evidence type="ECO:0000313" key="1">
    <source>
        <dbReference type="EMBL" id="GFQ68989.1"/>
    </source>
</evidence>
<keyword evidence="2" id="KW-1185">Reference proteome</keyword>
<gene>
    <name evidence="1" type="ORF">TNCT_642201</name>
</gene>
<proteinExistence type="predicted"/>